<keyword evidence="2" id="KW-0560">Oxidoreductase</keyword>
<dbReference type="EMBL" id="OL455895">
    <property type="protein sequence ID" value="UJQ86767.1"/>
    <property type="molecule type" value="Genomic_DNA"/>
</dbReference>
<name>A0AA49BNU2_9CAUD</name>
<dbReference type="PRINTS" id="PR00081">
    <property type="entry name" value="GDHRDH"/>
</dbReference>
<organism evidence="3 4">
    <name type="scientific">Gordonia phage Jalebi</name>
    <dbReference type="NCBI Taxonomy" id="2910757"/>
    <lineage>
        <taxon>Viruses</taxon>
        <taxon>Duplodnaviria</taxon>
        <taxon>Heunggongvirae</taxon>
        <taxon>Uroviricota</taxon>
        <taxon>Caudoviricetes</taxon>
        <taxon>Dovevirinae</taxon>
        <taxon>Lambovirus</taxon>
        <taxon>Lambovirus jalebi</taxon>
    </lineage>
</organism>
<dbReference type="InterPro" id="IPR002347">
    <property type="entry name" value="SDR_fam"/>
</dbReference>
<proteinExistence type="inferred from homology"/>
<evidence type="ECO:0000313" key="4">
    <source>
        <dbReference type="Proteomes" id="UP001200551"/>
    </source>
</evidence>
<dbReference type="Gene3D" id="3.40.50.720">
    <property type="entry name" value="NAD(P)-binding Rossmann-like Domain"/>
    <property type="match status" value="1"/>
</dbReference>
<comment type="similarity">
    <text evidence="1">Belongs to the short-chain dehydrogenases/reductases (SDR) family.</text>
</comment>
<protein>
    <submittedName>
        <fullName evidence="3">Oxidoreductase</fullName>
    </submittedName>
</protein>
<keyword evidence="4" id="KW-1185">Reference proteome</keyword>
<reference evidence="3 4" key="1">
    <citation type="submission" date="2021-11" db="EMBL/GenBank/DDBJ databases">
        <authorList>
            <person name="Harms R.C."/>
            <person name="Cheryl M."/>
            <person name="Lamichhane S."/>
            <person name="Nemcova N."/>
            <person name="Ball S.L."/>
            <person name="Garlena R.A."/>
            <person name="Russell D.A."/>
            <person name="Jacobs-Sera D."/>
            <person name="Hatfull G.F."/>
        </authorList>
    </citation>
    <scope>NUCLEOTIDE SEQUENCE [LARGE SCALE GENOMIC DNA]</scope>
</reference>
<evidence type="ECO:0000256" key="2">
    <source>
        <dbReference type="ARBA" id="ARBA00023002"/>
    </source>
</evidence>
<dbReference type="PANTHER" id="PTHR43639">
    <property type="entry name" value="OXIDOREDUCTASE, SHORT-CHAIN DEHYDROGENASE/REDUCTASE FAMILY (AFU_ORTHOLOGUE AFUA_5G02870)"/>
    <property type="match status" value="1"/>
</dbReference>
<dbReference type="InterPro" id="IPR036291">
    <property type="entry name" value="NAD(P)-bd_dom_sf"/>
</dbReference>
<dbReference type="SUPFAM" id="SSF51735">
    <property type="entry name" value="NAD(P)-binding Rossmann-fold domains"/>
    <property type="match status" value="1"/>
</dbReference>
<gene>
    <name evidence="3" type="primary">75</name>
    <name evidence="3" type="ORF">SEA_JALEBI_75</name>
</gene>
<evidence type="ECO:0000256" key="1">
    <source>
        <dbReference type="ARBA" id="ARBA00006484"/>
    </source>
</evidence>
<evidence type="ECO:0000313" key="3">
    <source>
        <dbReference type="EMBL" id="UJQ86767.1"/>
    </source>
</evidence>
<sequence>MMSYLVLGGKDGGVGMAVVDLLKEMGHTVFATDAKVDVRSAAIIDEVAISLTKMEPKLEGVVYCAGVNHLSWLGQMERSGLQEAANMFAINSLGFLSVMDSFVRHYDRPLSIVAISSDAAERPLRTSSAYCASKAALNMLVRVAARELGPKGWRVNAVAPGMLEGTGMSNHMDTQIPLVRGWSLKEAMEYEKSQEVVPGRIPPREVAEVVFDLLTGPKHMNGEIVTLNGGR</sequence>
<dbReference type="Proteomes" id="UP001200551">
    <property type="component" value="Segment"/>
</dbReference>
<accession>A0AA49BNU2</accession>
<dbReference type="InterPro" id="IPR020904">
    <property type="entry name" value="Sc_DH/Rdtase_CS"/>
</dbReference>
<dbReference type="GO" id="GO:0016491">
    <property type="term" value="F:oxidoreductase activity"/>
    <property type="evidence" value="ECO:0007669"/>
    <property type="project" value="UniProtKB-KW"/>
</dbReference>
<dbReference type="PANTHER" id="PTHR43639:SF1">
    <property type="entry name" value="SHORT-CHAIN DEHYDROGENASE_REDUCTASE FAMILY PROTEIN"/>
    <property type="match status" value="1"/>
</dbReference>
<dbReference type="Pfam" id="PF13561">
    <property type="entry name" value="adh_short_C2"/>
    <property type="match status" value="1"/>
</dbReference>
<dbReference type="CDD" id="cd05233">
    <property type="entry name" value="SDR_c"/>
    <property type="match status" value="1"/>
</dbReference>
<dbReference type="PROSITE" id="PS00061">
    <property type="entry name" value="ADH_SHORT"/>
    <property type="match status" value="1"/>
</dbReference>